<protein>
    <submittedName>
        <fullName evidence="1">Uncharacterized protein</fullName>
    </submittedName>
</protein>
<sequence length="255" mass="28494">MAIQFLRGNSRAPKGHAIFIVRNRSNTQNIFCTYCVIPPIPMSIAKYIPPLLAAQLPTEELQDSDAITGMPIPPIPEEGQNLEYLEMLAEYRDDDLCEIGTVSSKDDMSRMNLAAEGCQEYGQLYASYIANLQTQKRTESHFTMEELDADSLVLHAMPDRQKLAELGKLIGTARYAIGGHDQKLLRETEQKMLSLSQTLAEKYRGGELVAAAISSSERGSKLSELYLSRAYKLLDEEYADIPDIEKAIRELKDAS</sequence>
<dbReference type="EMBL" id="BNJF01000001">
    <property type="protein sequence ID" value="GHO45461.1"/>
    <property type="molecule type" value="Genomic_DNA"/>
</dbReference>
<comment type="caution">
    <text evidence="1">The sequence shown here is derived from an EMBL/GenBank/DDBJ whole genome shotgun (WGS) entry which is preliminary data.</text>
</comment>
<dbReference type="Proteomes" id="UP000612362">
    <property type="component" value="Unassembled WGS sequence"/>
</dbReference>
<accession>A0A8J3MT30</accession>
<reference evidence="1" key="1">
    <citation type="submission" date="2020-10" db="EMBL/GenBank/DDBJ databases">
        <title>Taxonomic study of unclassified bacteria belonging to the class Ktedonobacteria.</title>
        <authorList>
            <person name="Yabe S."/>
            <person name="Wang C.M."/>
            <person name="Zheng Y."/>
            <person name="Sakai Y."/>
            <person name="Cavaletti L."/>
            <person name="Monciardini P."/>
            <person name="Donadio S."/>
        </authorList>
    </citation>
    <scope>NUCLEOTIDE SEQUENCE</scope>
    <source>
        <strain evidence="1">SOSP1-1</strain>
    </source>
</reference>
<keyword evidence="2" id="KW-1185">Reference proteome</keyword>
<dbReference type="AlphaFoldDB" id="A0A8J3MT30"/>
<gene>
    <name evidence="1" type="ORF">KSX_36240</name>
</gene>
<organism evidence="1 2">
    <name type="scientific">Ktedonospora formicarum</name>
    <dbReference type="NCBI Taxonomy" id="2778364"/>
    <lineage>
        <taxon>Bacteria</taxon>
        <taxon>Bacillati</taxon>
        <taxon>Chloroflexota</taxon>
        <taxon>Ktedonobacteria</taxon>
        <taxon>Ktedonobacterales</taxon>
        <taxon>Ktedonobacteraceae</taxon>
        <taxon>Ktedonospora</taxon>
    </lineage>
</organism>
<dbReference type="RefSeq" id="WP_220194791.1">
    <property type="nucleotide sequence ID" value="NZ_BNJF01000001.1"/>
</dbReference>
<evidence type="ECO:0000313" key="1">
    <source>
        <dbReference type="EMBL" id="GHO45461.1"/>
    </source>
</evidence>
<evidence type="ECO:0000313" key="2">
    <source>
        <dbReference type="Proteomes" id="UP000612362"/>
    </source>
</evidence>
<proteinExistence type="predicted"/>
<name>A0A8J3MT30_9CHLR</name>